<sequence>MASRRSNEGLEVVPQDPPRYPAKNYYEGDQSPHVVYGYPSPPPFEAKQYEENYPIPTSTEAQTYTPKKSSKLRLWWIIFAIFLVIAVVVGGAIKGLLAISKNKKNQVNANAPTAVSTQGVTTTPATNTASLTSTVLSSPTSTGSVCRGTACQRVLSAISSEPNVGMVFALGTDKGLYYKNANGSTWDNQWSSLGGVFTFPPVAISWGAGRIDILGIGTDGAMYTQCFDNNQWSGNWTSLGGVFSTPPTVTSWGKQRLDVFALGTDNSMYHKAYGGGEGLQWDADWGTLQGTYSSPPAAVSWGANRIDIWSGWESLGGGPFETVLVAVLSDLNRLEVLALGSNDDAIWHRSLVASTWSGYTKLGGVFDSAPAAVSFQAKGLDAFGIGTNAAMYHHSWSGGQWSGSTELR</sequence>
<feature type="region of interest" description="Disordered" evidence="1">
    <location>
        <begin position="1"/>
        <end position="24"/>
    </location>
</feature>
<name>A0A8E2JL41_9PEZI</name>
<organism evidence="4 5">
    <name type="scientific">Glonium stellatum</name>
    <dbReference type="NCBI Taxonomy" id="574774"/>
    <lineage>
        <taxon>Eukaryota</taxon>
        <taxon>Fungi</taxon>
        <taxon>Dikarya</taxon>
        <taxon>Ascomycota</taxon>
        <taxon>Pezizomycotina</taxon>
        <taxon>Dothideomycetes</taxon>
        <taxon>Pleosporomycetidae</taxon>
        <taxon>Gloniales</taxon>
        <taxon>Gloniaceae</taxon>
        <taxon>Glonium</taxon>
    </lineage>
</organism>
<gene>
    <name evidence="4" type="ORF">AOQ84DRAFT_444161</name>
</gene>
<dbReference type="AlphaFoldDB" id="A0A8E2JL41"/>
<dbReference type="CDD" id="cd22954">
    <property type="entry name" value="PLL_lectin"/>
    <property type="match status" value="1"/>
</dbReference>
<reference evidence="4 5" key="1">
    <citation type="journal article" date="2016" name="Nat. Commun.">
        <title>Ectomycorrhizal ecology is imprinted in the genome of the dominant symbiotic fungus Cenococcum geophilum.</title>
        <authorList>
            <consortium name="DOE Joint Genome Institute"/>
            <person name="Peter M."/>
            <person name="Kohler A."/>
            <person name="Ohm R.A."/>
            <person name="Kuo A."/>
            <person name="Krutzmann J."/>
            <person name="Morin E."/>
            <person name="Arend M."/>
            <person name="Barry K.W."/>
            <person name="Binder M."/>
            <person name="Choi C."/>
            <person name="Clum A."/>
            <person name="Copeland A."/>
            <person name="Grisel N."/>
            <person name="Haridas S."/>
            <person name="Kipfer T."/>
            <person name="LaButti K."/>
            <person name="Lindquist E."/>
            <person name="Lipzen A."/>
            <person name="Maire R."/>
            <person name="Meier B."/>
            <person name="Mihaltcheva S."/>
            <person name="Molinier V."/>
            <person name="Murat C."/>
            <person name="Poggeler S."/>
            <person name="Quandt C.A."/>
            <person name="Sperisen C."/>
            <person name="Tritt A."/>
            <person name="Tisserant E."/>
            <person name="Crous P.W."/>
            <person name="Henrissat B."/>
            <person name="Nehls U."/>
            <person name="Egli S."/>
            <person name="Spatafora J.W."/>
            <person name="Grigoriev I.V."/>
            <person name="Martin F.M."/>
        </authorList>
    </citation>
    <scope>NUCLEOTIDE SEQUENCE [LARGE SCALE GENOMIC DNA]</scope>
    <source>
        <strain evidence="4 5">CBS 207.34</strain>
    </source>
</reference>
<keyword evidence="2" id="KW-1133">Transmembrane helix</keyword>
<keyword evidence="5" id="KW-1185">Reference proteome</keyword>
<evidence type="ECO:0000256" key="1">
    <source>
        <dbReference type="SAM" id="MobiDB-lite"/>
    </source>
</evidence>
<dbReference type="SUPFAM" id="SSF89372">
    <property type="entry name" value="Fucose-specific lectin"/>
    <property type="match status" value="2"/>
</dbReference>
<evidence type="ECO:0000259" key="3">
    <source>
        <dbReference type="Pfam" id="PF26607"/>
    </source>
</evidence>
<dbReference type="OrthoDB" id="406838at2759"/>
<accession>A0A8E2JL41</accession>
<dbReference type="Pfam" id="PF26607">
    <property type="entry name" value="DUF8189"/>
    <property type="match status" value="1"/>
</dbReference>
<dbReference type="GO" id="GO:0030246">
    <property type="term" value="F:carbohydrate binding"/>
    <property type="evidence" value="ECO:0007669"/>
    <property type="project" value="UniProtKB-KW"/>
</dbReference>
<evidence type="ECO:0000256" key="2">
    <source>
        <dbReference type="SAM" id="Phobius"/>
    </source>
</evidence>
<dbReference type="Gene3D" id="2.120.10.70">
    <property type="entry name" value="Fucose-specific lectin"/>
    <property type="match status" value="2"/>
</dbReference>
<evidence type="ECO:0000313" key="4">
    <source>
        <dbReference type="EMBL" id="OCL01214.1"/>
    </source>
</evidence>
<feature type="transmembrane region" description="Helical" evidence="2">
    <location>
        <begin position="74"/>
        <end position="97"/>
    </location>
</feature>
<keyword evidence="2" id="KW-0472">Membrane</keyword>
<keyword evidence="2" id="KW-0812">Transmembrane</keyword>
<feature type="domain" description="PLL-like beta propeller" evidence="3">
    <location>
        <begin position="158"/>
        <end position="307"/>
    </location>
</feature>
<protein>
    <submittedName>
        <fullName evidence="4">Fucose-specific lectin</fullName>
    </submittedName>
</protein>
<dbReference type="EMBL" id="KV751170">
    <property type="protein sequence ID" value="OCL01214.1"/>
    <property type="molecule type" value="Genomic_DNA"/>
</dbReference>
<evidence type="ECO:0000313" key="5">
    <source>
        <dbReference type="Proteomes" id="UP000250140"/>
    </source>
</evidence>
<dbReference type="Proteomes" id="UP000250140">
    <property type="component" value="Unassembled WGS sequence"/>
</dbReference>
<keyword evidence="4" id="KW-0430">Lectin</keyword>
<dbReference type="InterPro" id="IPR058502">
    <property type="entry name" value="PLL-like_beta-prop"/>
</dbReference>
<proteinExistence type="predicted"/>